<dbReference type="Pfam" id="PF00196">
    <property type="entry name" value="GerE"/>
    <property type="match status" value="1"/>
</dbReference>
<dbReference type="InterPro" id="IPR041664">
    <property type="entry name" value="AAA_16"/>
</dbReference>
<dbReference type="Gene3D" id="1.25.40.10">
    <property type="entry name" value="Tetratricopeptide repeat domain"/>
    <property type="match status" value="1"/>
</dbReference>
<reference evidence="4 5" key="1">
    <citation type="submission" date="2022-06" db="EMBL/GenBank/DDBJ databases">
        <title>Mycolicibacterium sp. CAU 1645 isolated from seawater.</title>
        <authorList>
            <person name="Kim W."/>
        </authorList>
    </citation>
    <scope>NUCLEOTIDE SEQUENCE [LARGE SCALE GENOMIC DNA]</scope>
    <source>
        <strain evidence="4 5">CAU 1645</strain>
    </source>
</reference>
<evidence type="ECO:0000256" key="2">
    <source>
        <dbReference type="ARBA" id="ARBA00022840"/>
    </source>
</evidence>
<dbReference type="InterPro" id="IPR000792">
    <property type="entry name" value="Tscrpt_reg_LuxR_C"/>
</dbReference>
<dbReference type="PROSITE" id="PS50043">
    <property type="entry name" value="HTH_LUXR_2"/>
    <property type="match status" value="1"/>
</dbReference>
<dbReference type="PANTHER" id="PTHR16305">
    <property type="entry name" value="TESTICULAR SOLUBLE ADENYLYL CYCLASE"/>
    <property type="match status" value="1"/>
</dbReference>
<dbReference type="InterPro" id="IPR011990">
    <property type="entry name" value="TPR-like_helical_dom_sf"/>
</dbReference>
<dbReference type="InterPro" id="IPR027417">
    <property type="entry name" value="P-loop_NTPase"/>
</dbReference>
<evidence type="ECO:0000259" key="3">
    <source>
        <dbReference type="PROSITE" id="PS50043"/>
    </source>
</evidence>
<keyword evidence="5" id="KW-1185">Reference proteome</keyword>
<gene>
    <name evidence="4" type="ORF">NM203_24280</name>
</gene>
<dbReference type="EMBL" id="JANDBD010000011">
    <property type="protein sequence ID" value="MCP9275310.1"/>
    <property type="molecule type" value="Genomic_DNA"/>
</dbReference>
<dbReference type="SUPFAM" id="SSF48452">
    <property type="entry name" value="TPR-like"/>
    <property type="match status" value="1"/>
</dbReference>
<proteinExistence type="predicted"/>
<dbReference type="Proteomes" id="UP001651690">
    <property type="component" value="Unassembled WGS sequence"/>
</dbReference>
<organism evidence="4 5">
    <name type="scientific">Mycolicibacterium arenosum</name>
    <dbReference type="NCBI Taxonomy" id="2952157"/>
    <lineage>
        <taxon>Bacteria</taxon>
        <taxon>Bacillati</taxon>
        <taxon>Actinomycetota</taxon>
        <taxon>Actinomycetes</taxon>
        <taxon>Mycobacteriales</taxon>
        <taxon>Mycobacteriaceae</taxon>
        <taxon>Mycolicibacterium</taxon>
    </lineage>
</organism>
<dbReference type="Gene3D" id="3.40.50.300">
    <property type="entry name" value="P-loop containing nucleotide triphosphate hydrolases"/>
    <property type="match status" value="1"/>
</dbReference>
<dbReference type="SUPFAM" id="SSF52540">
    <property type="entry name" value="P-loop containing nucleoside triphosphate hydrolases"/>
    <property type="match status" value="1"/>
</dbReference>
<dbReference type="Pfam" id="PF13191">
    <property type="entry name" value="AAA_16"/>
    <property type="match status" value="1"/>
</dbReference>
<dbReference type="PROSITE" id="PS00622">
    <property type="entry name" value="HTH_LUXR_1"/>
    <property type="match status" value="1"/>
</dbReference>
<dbReference type="PRINTS" id="PR00038">
    <property type="entry name" value="HTHLUXR"/>
</dbReference>
<evidence type="ECO:0000313" key="5">
    <source>
        <dbReference type="Proteomes" id="UP001651690"/>
    </source>
</evidence>
<evidence type="ECO:0000256" key="1">
    <source>
        <dbReference type="ARBA" id="ARBA00022741"/>
    </source>
</evidence>
<sequence>MSQELVCRAGELGALADFLTSASLGPAGLTIEGEAGIGKTTLWNAATEQARERGYRVLLAQAGQAESAMSYAAVADLLSDVESSHLLRLPELQRTAVDRVLLRSGDDGPETDQRIVAAAFLAVIEMFAADAPVLLAIDDVHWLDASSRAVVVFAARRLKGRVGVLVTERLEPTCPSARTWLRVGTRNVIGRIPLGPLSLSGLYTVVAGRLGSTPPRPLMVRIAELSEGNPFFALELAREVQDHGPSAVRELPRTLVDVVRSRIGEIDDEVRNVLLAAACVTDPTVDLLAGATGLTAIETVELLETAESRGLVGIEGNRVRFAHPLLARGLYTEARPSRRRKMHRALAEVEALPEVKARHLALGTTSEDPKTLEALDAAAESARARGASAAAAELIDLAIDLGGDTPPRRIDSSRYHFHAGNYGHARALLEPLIAVLAPGPVRATAVGLLAEICLYHNSFEQAAGMLQDSLQDADSDLALLAETLILLSFARLNTAEYDRSFHNASQAVKLTDELDLPALSSRACAMWTMVNFVCGQGVDEQRLDRALELEDCDVDAPGPLDASTVNALVLAWTGRLDDAREYVSAVRSRCIERGEDGHAMFIDLHSALIDVWRGDFAAAATTATDATERAEQLGGDHALVIADTIGAVVAAYTGREREARAQARAAIERANRCGSPRLADQAIASLGFLELSLGNSADALTTLQPLVARFGTLPGMEIVSATFLPDAIEAMIARGQIEDAEPMIEALEHHGRRLDRAWMLAMAARCRSMMLVGQGDVPAATRMAHRAMAEHDRLHMPFERARTQLLLGQLQRRQRQRDSATAILTEALVAFDGMEATLWADRARTELARIGVSGPQTTLLTPSEARVAELAAAGMTNRDIGAEVFISPKTVEAKLARIYRKLDIHTRAELGREIGRQRQRTSR</sequence>
<dbReference type="InterPro" id="IPR036388">
    <property type="entry name" value="WH-like_DNA-bd_sf"/>
</dbReference>
<accession>A0ABT1M9S9</accession>
<dbReference type="SMART" id="SM00421">
    <property type="entry name" value="HTH_LUXR"/>
    <property type="match status" value="1"/>
</dbReference>
<keyword evidence="1" id="KW-0547">Nucleotide-binding</keyword>
<dbReference type="RefSeq" id="WP_255063132.1">
    <property type="nucleotide sequence ID" value="NZ_JANDBD010000011.1"/>
</dbReference>
<name>A0ABT1M9S9_9MYCO</name>
<dbReference type="Gene3D" id="1.10.10.10">
    <property type="entry name" value="Winged helix-like DNA-binding domain superfamily/Winged helix DNA-binding domain"/>
    <property type="match status" value="1"/>
</dbReference>
<dbReference type="PANTHER" id="PTHR16305:SF35">
    <property type="entry name" value="TRANSCRIPTIONAL ACTIVATOR DOMAIN"/>
    <property type="match status" value="1"/>
</dbReference>
<keyword evidence="2" id="KW-0067">ATP-binding</keyword>
<dbReference type="SUPFAM" id="SSF46894">
    <property type="entry name" value="C-terminal effector domain of the bipartite response regulators"/>
    <property type="match status" value="1"/>
</dbReference>
<feature type="domain" description="HTH luxR-type" evidence="3">
    <location>
        <begin position="853"/>
        <end position="918"/>
    </location>
</feature>
<protein>
    <submittedName>
        <fullName evidence="4">AAA family ATPase</fullName>
    </submittedName>
</protein>
<dbReference type="InterPro" id="IPR016032">
    <property type="entry name" value="Sig_transdc_resp-reg_C-effctor"/>
</dbReference>
<comment type="caution">
    <text evidence="4">The sequence shown here is derived from an EMBL/GenBank/DDBJ whole genome shotgun (WGS) entry which is preliminary data.</text>
</comment>
<dbReference type="CDD" id="cd06170">
    <property type="entry name" value="LuxR_C_like"/>
    <property type="match status" value="1"/>
</dbReference>
<evidence type="ECO:0000313" key="4">
    <source>
        <dbReference type="EMBL" id="MCP9275310.1"/>
    </source>
</evidence>